<reference evidence="4 5" key="1">
    <citation type="journal article" date="2017" name="Mol. Biol. Evol.">
        <title>The 4-celled Tetrabaena socialis nuclear genome reveals the essential components for genetic control of cell number at the origin of multicellularity in the volvocine lineage.</title>
        <authorList>
            <person name="Featherston J."/>
            <person name="Arakaki Y."/>
            <person name="Hanschen E.R."/>
            <person name="Ferris P.J."/>
            <person name="Michod R.E."/>
            <person name="Olson B.J.S.C."/>
            <person name="Nozaki H."/>
            <person name="Durand P.M."/>
        </authorList>
    </citation>
    <scope>NUCLEOTIDE SEQUENCE [LARGE SCALE GENOMIC DNA]</scope>
    <source>
        <strain evidence="4 5">NIES-571</strain>
    </source>
</reference>
<proteinExistence type="predicted"/>
<evidence type="ECO:0000313" key="5">
    <source>
        <dbReference type="Proteomes" id="UP000236333"/>
    </source>
</evidence>
<dbReference type="Gene3D" id="3.30.300.20">
    <property type="match status" value="1"/>
</dbReference>
<evidence type="ECO:0000256" key="2">
    <source>
        <dbReference type="SAM" id="MobiDB-lite"/>
    </source>
</evidence>
<evidence type="ECO:0000256" key="1">
    <source>
        <dbReference type="ARBA" id="ARBA00022741"/>
    </source>
</evidence>
<dbReference type="SUPFAM" id="SSF82653">
    <property type="entry name" value="Probable GTPase Der, C-terminal domain"/>
    <property type="match status" value="1"/>
</dbReference>
<dbReference type="FunFam" id="3.30.300.20:FF:000004">
    <property type="entry name" value="GTPase Der"/>
    <property type="match status" value="1"/>
</dbReference>
<dbReference type="PANTHER" id="PTHR43834">
    <property type="entry name" value="GTPASE DER"/>
    <property type="match status" value="1"/>
</dbReference>
<dbReference type="EMBL" id="PGGS01000459">
    <property type="protein sequence ID" value="PNH03815.1"/>
    <property type="molecule type" value="Genomic_DNA"/>
</dbReference>
<comment type="caution">
    <text evidence="4">The sequence shown here is derived from an EMBL/GenBank/DDBJ whole genome shotgun (WGS) entry which is preliminary data.</text>
</comment>
<feature type="compositionally biased region" description="Basic and acidic residues" evidence="2">
    <location>
        <begin position="125"/>
        <end position="137"/>
    </location>
</feature>
<feature type="region of interest" description="Disordered" evidence="2">
    <location>
        <begin position="112"/>
        <end position="203"/>
    </location>
</feature>
<name>A0A2J7ZU65_9CHLO</name>
<evidence type="ECO:0000259" key="3">
    <source>
        <dbReference type="Pfam" id="PF14714"/>
    </source>
</evidence>
<organism evidence="4 5">
    <name type="scientific">Tetrabaena socialis</name>
    <dbReference type="NCBI Taxonomy" id="47790"/>
    <lineage>
        <taxon>Eukaryota</taxon>
        <taxon>Viridiplantae</taxon>
        <taxon>Chlorophyta</taxon>
        <taxon>core chlorophytes</taxon>
        <taxon>Chlorophyceae</taxon>
        <taxon>CS clade</taxon>
        <taxon>Chlamydomonadales</taxon>
        <taxon>Tetrabaenaceae</taxon>
        <taxon>Tetrabaena</taxon>
    </lineage>
</organism>
<sequence>MNTRRCCGCYVGAAGVGEGSHVEDVLSSVLDAGAQHRRRVPTATLNMVVREATQWKAPPTQRNTSRKGRIYYATQAGLKPPSFVFFVNDEELFTDDYRRYVERQLRDNIGFPGTPLRLFWRGKPKREATRPPREASTPREPSTRPPRAPSMRPAADLPATSPAGASSGPGGRGGGRRGVPRGGGGGGRGGGRSGGGGRGAGRR</sequence>
<feature type="domain" description="GTPase Der C-terminal KH-domain-like" evidence="3">
    <location>
        <begin position="39"/>
        <end position="121"/>
    </location>
</feature>
<dbReference type="GO" id="GO:0009507">
    <property type="term" value="C:chloroplast"/>
    <property type="evidence" value="ECO:0007669"/>
    <property type="project" value="TreeGrafter"/>
</dbReference>
<dbReference type="AlphaFoldDB" id="A0A2J7ZU65"/>
<dbReference type="PANTHER" id="PTHR43834:SF2">
    <property type="entry name" value="GTPASE DER"/>
    <property type="match status" value="1"/>
</dbReference>
<gene>
    <name evidence="4" type="ORF">TSOC_010096</name>
</gene>
<dbReference type="Pfam" id="PF14714">
    <property type="entry name" value="KH_dom-like"/>
    <property type="match status" value="1"/>
</dbReference>
<keyword evidence="5" id="KW-1185">Reference proteome</keyword>
<accession>A0A2J7ZU65</accession>
<feature type="compositionally biased region" description="Gly residues" evidence="2">
    <location>
        <begin position="180"/>
        <end position="203"/>
    </location>
</feature>
<dbReference type="Proteomes" id="UP000236333">
    <property type="component" value="Unassembled WGS sequence"/>
</dbReference>
<dbReference type="InterPro" id="IPR015946">
    <property type="entry name" value="KH_dom-like_a/b"/>
</dbReference>
<evidence type="ECO:0000313" key="4">
    <source>
        <dbReference type="EMBL" id="PNH03815.1"/>
    </source>
</evidence>
<dbReference type="GO" id="GO:0000166">
    <property type="term" value="F:nucleotide binding"/>
    <property type="evidence" value="ECO:0007669"/>
    <property type="project" value="UniProtKB-KW"/>
</dbReference>
<dbReference type="InterPro" id="IPR032859">
    <property type="entry name" value="KH_dom-like"/>
</dbReference>
<protein>
    <submittedName>
        <fullName evidence="4">GTPase Der</fullName>
    </submittedName>
</protein>
<keyword evidence="1" id="KW-0547">Nucleotide-binding</keyword>
<dbReference type="OrthoDB" id="8954335at2759"/>